<dbReference type="PATRIC" id="fig|1003195.11.peg.1737"/>
<reference evidence="17" key="1">
    <citation type="submission" date="2011-12" db="EMBL/GenBank/DDBJ databases">
        <title>Complete genome sequence of Streptomyces cattleya strain DSM 46488.</title>
        <authorList>
            <person name="Ou H.-Y."/>
            <person name="Li P."/>
            <person name="Zhao C."/>
            <person name="O'Hagan D."/>
            <person name="Deng Z."/>
        </authorList>
    </citation>
    <scope>NUCLEOTIDE SEQUENCE [LARGE SCALE GENOMIC DNA]</scope>
    <source>
        <strain evidence="17">ATCC 35852 / DSM 46488 / JCM 4925 / NBRC 14057 / NRRL 8057</strain>
    </source>
</reference>
<sequence>MSVAADVVSRTGPVLPPGTEAALADWLPRQRWFAGKGAGPARVGVVQRTVFADRLAEGGPRGLFLVVRVDFADGTAAQHYQVPLAVRAGAPEPPGPHVIGHIDGTTLYDALADHELVCEILRLIGSGRTHHPLAFRSEPPVRSGVAAPLAEPASASRPIGAEQSNSCVVVDDRYLLKVFRRLHTGVNPDLELQRALRASASPYTAPLHGAVEGELDGAPLTCAIVQTFLSGAVDGWELAGRDLRRLLTDDGRWEGDGTGFAAEVFAMGRAVASVHADLAAALGSDTMGRDQLVALAEAMNGRLDEAQHVVPGLRRYAGALRDAFAALAALPPGVPVQRVHGDLHLAQVLRSRSGWTLIDFEGEPAAPMAERAVKHSPLRDVAGMLRSFDYAAHLAVPDRAPDPAGARAGRAWADRAQDAFCRGYAAVAGRDPREQTVLLRAYTVHKAVYEAMYEARNRPAMVAVPMAAIDRMTR</sequence>
<evidence type="ECO:0000256" key="3">
    <source>
        <dbReference type="ARBA" id="ARBA00011245"/>
    </source>
</evidence>
<comment type="subunit">
    <text evidence="3">Monomer.</text>
</comment>
<evidence type="ECO:0000313" key="16">
    <source>
        <dbReference type="EMBL" id="AEW92454.1"/>
    </source>
</evidence>
<keyword evidence="7" id="KW-0808">Transferase</keyword>
<dbReference type="KEGG" id="sct:SCAT_0080"/>
<proteinExistence type="inferred from homology"/>
<keyword evidence="17" id="KW-1185">Reference proteome</keyword>
<dbReference type="OrthoDB" id="3787729at2"/>
<dbReference type="Pfam" id="PF18085">
    <property type="entry name" value="Mak_N_cap"/>
    <property type="match status" value="1"/>
</dbReference>
<dbReference type="Gene3D" id="3.90.1200.10">
    <property type="match status" value="1"/>
</dbReference>
<dbReference type="UniPathway" id="UPA00164"/>
<dbReference type="STRING" id="1003195.SCATT_00830"/>
<dbReference type="GO" id="GO:0016301">
    <property type="term" value="F:kinase activity"/>
    <property type="evidence" value="ECO:0007669"/>
    <property type="project" value="UniProtKB-KW"/>
</dbReference>
<feature type="domain" description="Maltokinase N-terminal cap" evidence="15">
    <location>
        <begin position="26"/>
        <end position="113"/>
    </location>
</feature>
<evidence type="ECO:0000256" key="13">
    <source>
        <dbReference type="ARBA" id="ARBA00031251"/>
    </source>
</evidence>
<dbReference type="GO" id="GO:0005978">
    <property type="term" value="P:glycogen biosynthetic process"/>
    <property type="evidence" value="ECO:0007669"/>
    <property type="project" value="UniProtKB-UniPathway"/>
</dbReference>
<evidence type="ECO:0000256" key="4">
    <source>
        <dbReference type="ARBA" id="ARBA00011962"/>
    </source>
</evidence>
<evidence type="ECO:0000256" key="7">
    <source>
        <dbReference type="ARBA" id="ARBA00022679"/>
    </source>
</evidence>
<comment type="catalytic activity">
    <reaction evidence="14">
        <text>D-maltose + ATP = alpha-maltose 1-phosphate + ADP + H(+)</text>
        <dbReference type="Rhea" id="RHEA:31915"/>
        <dbReference type="ChEBI" id="CHEBI:15378"/>
        <dbReference type="ChEBI" id="CHEBI:17306"/>
        <dbReference type="ChEBI" id="CHEBI:30616"/>
        <dbReference type="ChEBI" id="CHEBI:63576"/>
        <dbReference type="ChEBI" id="CHEBI:456216"/>
        <dbReference type="EC" id="2.7.1.175"/>
    </reaction>
</comment>
<accession>G8WYR3</accession>
<dbReference type="RefSeq" id="WP_014140857.1">
    <property type="nucleotide sequence ID" value="NC_016111.1"/>
</dbReference>
<evidence type="ECO:0000256" key="1">
    <source>
        <dbReference type="ARBA" id="ARBA00004964"/>
    </source>
</evidence>
<evidence type="ECO:0000256" key="5">
    <source>
        <dbReference type="ARBA" id="ARBA00013882"/>
    </source>
</evidence>
<keyword evidence="11" id="KW-0320">Glycogen biosynthesis</keyword>
<dbReference type="InterPro" id="IPR040999">
    <property type="entry name" value="Mak_N_cap"/>
</dbReference>
<evidence type="ECO:0000256" key="8">
    <source>
        <dbReference type="ARBA" id="ARBA00022741"/>
    </source>
</evidence>
<organism evidence="16 17">
    <name type="scientific">Streptantibioticus cattleyicolor (strain ATCC 35852 / DSM 46488 / JCM 4925 / NBRC 14057 / NRRL 8057)</name>
    <name type="common">Streptomyces cattleya</name>
    <dbReference type="NCBI Taxonomy" id="1003195"/>
    <lineage>
        <taxon>Bacteria</taxon>
        <taxon>Bacillati</taxon>
        <taxon>Actinomycetota</taxon>
        <taxon>Actinomycetes</taxon>
        <taxon>Kitasatosporales</taxon>
        <taxon>Streptomycetaceae</taxon>
        <taxon>Streptantibioticus</taxon>
    </lineage>
</organism>
<dbReference type="KEGG" id="scy:SCATT_00830"/>
<evidence type="ECO:0000256" key="6">
    <source>
        <dbReference type="ARBA" id="ARBA00022600"/>
    </source>
</evidence>
<comment type="similarity">
    <text evidence="2">Belongs to the aminoglycoside phosphotransferase family.</text>
</comment>
<dbReference type="Proteomes" id="UP000007842">
    <property type="component" value="Chromosome"/>
</dbReference>
<dbReference type="SUPFAM" id="SSF56112">
    <property type="entry name" value="Protein kinase-like (PK-like)"/>
    <property type="match status" value="1"/>
</dbReference>
<dbReference type="EMBL" id="CP003219">
    <property type="protein sequence ID" value="AEW92454.1"/>
    <property type="molecule type" value="Genomic_DNA"/>
</dbReference>
<dbReference type="HOGENOM" id="CLU_029675_0_0_11"/>
<gene>
    <name evidence="16" type="ordered locus">SCATT_00830</name>
</gene>
<evidence type="ECO:0000256" key="2">
    <source>
        <dbReference type="ARBA" id="ARBA00006219"/>
    </source>
</evidence>
<comment type="pathway">
    <text evidence="1">Glycan biosynthesis; glycogen biosynthesis.</text>
</comment>
<evidence type="ECO:0000256" key="12">
    <source>
        <dbReference type="ARBA" id="ARBA00023277"/>
    </source>
</evidence>
<protein>
    <recommendedName>
        <fullName evidence="5">Maltokinase</fullName>
        <ecNumber evidence="4">2.7.1.175</ecNumber>
    </recommendedName>
    <alternativeName>
        <fullName evidence="13">Maltose-1-phosphate synthase</fullName>
    </alternativeName>
</protein>
<evidence type="ECO:0000256" key="11">
    <source>
        <dbReference type="ARBA" id="ARBA00023056"/>
    </source>
</evidence>
<name>F8K1X7_STREN</name>
<dbReference type="eggNOG" id="COG3281">
    <property type="taxonomic scope" value="Bacteria"/>
</dbReference>
<keyword evidence="10" id="KW-0067">ATP-binding</keyword>
<keyword evidence="12" id="KW-0119">Carbohydrate metabolism</keyword>
<dbReference type="EC" id="2.7.1.175" evidence="4"/>
<dbReference type="GO" id="GO:0005524">
    <property type="term" value="F:ATP binding"/>
    <property type="evidence" value="ECO:0007669"/>
    <property type="project" value="UniProtKB-KW"/>
</dbReference>
<evidence type="ECO:0000259" key="15">
    <source>
        <dbReference type="Pfam" id="PF18085"/>
    </source>
</evidence>
<keyword evidence="9" id="KW-0418">Kinase</keyword>
<evidence type="ECO:0000256" key="14">
    <source>
        <dbReference type="ARBA" id="ARBA00049067"/>
    </source>
</evidence>
<evidence type="ECO:0000256" key="9">
    <source>
        <dbReference type="ARBA" id="ARBA00022777"/>
    </source>
</evidence>
<evidence type="ECO:0000313" key="17">
    <source>
        <dbReference type="Proteomes" id="UP000007842"/>
    </source>
</evidence>
<keyword evidence="8" id="KW-0547">Nucleotide-binding</keyword>
<evidence type="ECO:0000256" key="10">
    <source>
        <dbReference type="ARBA" id="ARBA00022840"/>
    </source>
</evidence>
<dbReference type="AlphaFoldDB" id="F8K1X7"/>
<dbReference type="InterPro" id="IPR011009">
    <property type="entry name" value="Kinase-like_dom_sf"/>
</dbReference>
<keyword evidence="6" id="KW-0321">Glycogen metabolism</keyword>
<accession>F8K1X7</accession>